<reference evidence="2" key="2">
    <citation type="submission" date="2025-08" db="UniProtKB">
        <authorList>
            <consortium name="Ensembl"/>
        </authorList>
    </citation>
    <scope>IDENTIFICATION</scope>
</reference>
<proteinExistence type="predicted"/>
<reference evidence="2 3" key="1">
    <citation type="submission" date="2012-03" db="EMBL/GenBank/DDBJ databases">
        <title>Whole Genome Assembly of Papio anubis.</title>
        <authorList>
            <person name="Liu Y.L."/>
            <person name="Abraham K.A."/>
            <person name="Akbar H.A."/>
            <person name="Ali S.A."/>
            <person name="Anosike U.A."/>
            <person name="Aqrawi P.A."/>
            <person name="Arias F.A."/>
            <person name="Attaway T.A."/>
            <person name="Awwad R.A."/>
            <person name="Babu C.B."/>
            <person name="Bandaranaike D.B."/>
            <person name="Battles P.B."/>
            <person name="Bell A.B."/>
            <person name="Beltran B.B."/>
            <person name="Berhane-Mersha D.B."/>
            <person name="Bess C.B."/>
            <person name="Bickham C.B."/>
            <person name="Bolden T.B."/>
            <person name="Carter K.C."/>
            <person name="Chau D.C."/>
            <person name="Chavez A.C."/>
            <person name="Clerc-Blankenburg K.C."/>
            <person name="Coyle M.C."/>
            <person name="Dao M.D."/>
            <person name="Davila M.L.D."/>
            <person name="Davy-Carroll L.D."/>
            <person name="Denson S.D."/>
            <person name="Dinh H.D."/>
            <person name="Fernandez S.F."/>
            <person name="Fernando P.F."/>
            <person name="Forbes L.F."/>
            <person name="Francis C.F."/>
            <person name="Francisco L.F."/>
            <person name="Fu Q.F."/>
            <person name="Garcia-Iii R.G."/>
            <person name="Garrett T.G."/>
            <person name="Gross S.G."/>
            <person name="Gubbala S.G."/>
            <person name="Hirani K.H."/>
            <person name="Hogues M.H."/>
            <person name="Hollins B.H."/>
            <person name="Jackson L.J."/>
            <person name="Javaid M.J."/>
            <person name="Jhangiani S.J."/>
            <person name="Johnson A.J."/>
            <person name="Johnson B.J."/>
            <person name="Jones J.J."/>
            <person name="Joshi V.J."/>
            <person name="Kalu J.K."/>
            <person name="Khan N.K."/>
            <person name="Korchina V.K."/>
            <person name="Kovar C.K."/>
            <person name="Lago L.L."/>
            <person name="Lara F.L."/>
            <person name="Le T.-K.L."/>
            <person name="Lee S.L."/>
            <person name="Legall-Iii F.L."/>
            <person name="Lemon S.L."/>
            <person name="Liu J.L."/>
            <person name="Liu Y.-S.L."/>
            <person name="Liyanage D.L."/>
            <person name="Lopez J.L."/>
            <person name="Lorensuhewa L.L."/>
            <person name="Mata R.M."/>
            <person name="Mathew T.M."/>
            <person name="Mercado C.M."/>
            <person name="Mercado I.M."/>
            <person name="Morales K.M."/>
            <person name="Morgan M.M."/>
            <person name="Munidasa M.M."/>
            <person name="Ngo D.N."/>
            <person name="Nguyen L.N."/>
            <person name="Nguyen T.N."/>
            <person name="Nguyen N.N."/>
            <person name="Obregon M.O."/>
            <person name="Okwuonu G.O."/>
            <person name="Ongeri F.O."/>
            <person name="Onwere C.O."/>
            <person name="Osifeso I.O."/>
            <person name="Parra A.P."/>
            <person name="Patil S.P."/>
            <person name="Perez A.P."/>
            <person name="Perez Y.P."/>
            <person name="Pham C.P."/>
            <person name="Pu L.-L.P."/>
            <person name="Puazo M.P."/>
            <person name="Quiroz J.Q."/>
            <person name="Rouhana J.R."/>
            <person name="Ruiz M.R."/>
            <person name="Ruiz S.-J.R."/>
            <person name="Saada N.S."/>
            <person name="Santibanez J.S."/>
            <person name="Scheel M.S."/>
            <person name="Schneider B.S."/>
            <person name="Simmons D.S."/>
            <person name="Sisson I.S."/>
            <person name="Tang L.-Y.T."/>
            <person name="Thornton R.T."/>
            <person name="Tisius J.T."/>
            <person name="Toledanes G.T."/>
            <person name="Trejos Z.T."/>
            <person name="Usmani K.U."/>
            <person name="Varghese R.V."/>
            <person name="Vattathil S.V."/>
            <person name="Vee V.V."/>
            <person name="Walker D.W."/>
            <person name="Weissenberger G.W."/>
            <person name="White C.W."/>
            <person name="Williams A.W."/>
            <person name="Woodworth J.W."/>
            <person name="Wright R.W."/>
            <person name="Zhu Y.Z."/>
            <person name="Han Y.H."/>
            <person name="Newsham I.N."/>
            <person name="Nazareth L.N."/>
            <person name="Worley K.W."/>
            <person name="Muzny D.M."/>
            <person name="Rogers J.R."/>
            <person name="Gibbs R.G."/>
        </authorList>
    </citation>
    <scope>NUCLEOTIDE SEQUENCE [LARGE SCALE GENOMIC DNA]</scope>
</reference>
<dbReference type="Ensembl" id="ENSPANT00000077686.1">
    <property type="protein sequence ID" value="ENSPANP00000057988.1"/>
    <property type="gene ID" value="ENSPANG00000041391.1"/>
</dbReference>
<accession>A0A8I5NGF8</accession>
<keyword evidence="1" id="KW-0472">Membrane</keyword>
<feature type="transmembrane region" description="Helical" evidence="1">
    <location>
        <begin position="80"/>
        <end position="101"/>
    </location>
</feature>
<evidence type="ECO:0000313" key="2">
    <source>
        <dbReference type="Ensembl" id="ENSPANP00000057988.1"/>
    </source>
</evidence>
<organism evidence="2 3">
    <name type="scientific">Papio anubis</name>
    <name type="common">Olive baboon</name>
    <dbReference type="NCBI Taxonomy" id="9555"/>
    <lineage>
        <taxon>Eukaryota</taxon>
        <taxon>Metazoa</taxon>
        <taxon>Chordata</taxon>
        <taxon>Craniata</taxon>
        <taxon>Vertebrata</taxon>
        <taxon>Euteleostomi</taxon>
        <taxon>Mammalia</taxon>
        <taxon>Eutheria</taxon>
        <taxon>Euarchontoglires</taxon>
        <taxon>Primates</taxon>
        <taxon>Haplorrhini</taxon>
        <taxon>Catarrhini</taxon>
        <taxon>Cercopithecidae</taxon>
        <taxon>Cercopithecinae</taxon>
        <taxon>Papio</taxon>
    </lineage>
</organism>
<protein>
    <submittedName>
        <fullName evidence="2">Uncharacterized protein</fullName>
    </submittedName>
</protein>
<reference evidence="2" key="3">
    <citation type="submission" date="2025-09" db="UniProtKB">
        <authorList>
            <consortium name="Ensembl"/>
        </authorList>
    </citation>
    <scope>IDENTIFICATION</scope>
</reference>
<feature type="transmembrane region" description="Helical" evidence="1">
    <location>
        <begin position="12"/>
        <end position="36"/>
    </location>
</feature>
<dbReference type="AlphaFoldDB" id="A0A8I5NGF8"/>
<dbReference type="GeneTree" id="ENSGT00940000161627"/>
<dbReference type="Proteomes" id="UP000028761">
    <property type="component" value="Chromosome 5"/>
</dbReference>
<evidence type="ECO:0000313" key="3">
    <source>
        <dbReference type="Proteomes" id="UP000028761"/>
    </source>
</evidence>
<name>A0A8I5NGF8_PAPAN</name>
<evidence type="ECO:0000256" key="1">
    <source>
        <dbReference type="SAM" id="Phobius"/>
    </source>
</evidence>
<keyword evidence="1" id="KW-0812">Transmembrane</keyword>
<dbReference type="PANTHER" id="PTHR46254">
    <property type="entry name" value="PROTEIN GVQW1-RELATED"/>
    <property type="match status" value="1"/>
</dbReference>
<sequence length="102" mass="11790">MSCMILGPFTLLYNSFSGIIVHIPKIQSFFFFFFFFCEMGSCSVTQAGVQRHDLGSLQPLPPGFKQFSCFSLPSSWDYRHMPPCWLIFFFFLVFLVETVSLC</sequence>
<keyword evidence="3" id="KW-1185">Reference proteome</keyword>
<keyword evidence="1" id="KW-1133">Transmembrane helix</keyword>